<evidence type="ECO:0000313" key="1">
    <source>
        <dbReference type="EMBL" id="JAE12168.1"/>
    </source>
</evidence>
<dbReference type="AlphaFoldDB" id="A0A0A9FV10"/>
<sequence>MGTMDPTVSTIYYVSGVTVHFFI</sequence>
<name>A0A0A9FV10_ARUDO</name>
<organism evidence="1">
    <name type="scientific">Arundo donax</name>
    <name type="common">Giant reed</name>
    <name type="synonym">Donax arundinaceus</name>
    <dbReference type="NCBI Taxonomy" id="35708"/>
    <lineage>
        <taxon>Eukaryota</taxon>
        <taxon>Viridiplantae</taxon>
        <taxon>Streptophyta</taxon>
        <taxon>Embryophyta</taxon>
        <taxon>Tracheophyta</taxon>
        <taxon>Spermatophyta</taxon>
        <taxon>Magnoliopsida</taxon>
        <taxon>Liliopsida</taxon>
        <taxon>Poales</taxon>
        <taxon>Poaceae</taxon>
        <taxon>PACMAD clade</taxon>
        <taxon>Arundinoideae</taxon>
        <taxon>Arundineae</taxon>
        <taxon>Arundo</taxon>
    </lineage>
</organism>
<protein>
    <submittedName>
        <fullName evidence="1">Uncharacterized protein</fullName>
    </submittedName>
</protein>
<reference evidence="1" key="2">
    <citation type="journal article" date="2015" name="Data Brief">
        <title>Shoot transcriptome of the giant reed, Arundo donax.</title>
        <authorList>
            <person name="Barrero R.A."/>
            <person name="Guerrero F.D."/>
            <person name="Moolhuijzen P."/>
            <person name="Goolsby J.A."/>
            <person name="Tidwell J."/>
            <person name="Bellgard S.E."/>
            <person name="Bellgard M.I."/>
        </authorList>
    </citation>
    <scope>NUCLEOTIDE SEQUENCE</scope>
    <source>
        <tissue evidence="1">Shoot tissue taken approximately 20 cm above the soil surface</tissue>
    </source>
</reference>
<reference evidence="1" key="1">
    <citation type="submission" date="2014-09" db="EMBL/GenBank/DDBJ databases">
        <authorList>
            <person name="Magalhaes I.L.F."/>
            <person name="Oliveira U."/>
            <person name="Santos F.R."/>
            <person name="Vidigal T.H.D.A."/>
            <person name="Brescovit A.D."/>
            <person name="Santos A.J."/>
        </authorList>
    </citation>
    <scope>NUCLEOTIDE SEQUENCE</scope>
    <source>
        <tissue evidence="1">Shoot tissue taken approximately 20 cm above the soil surface</tissue>
    </source>
</reference>
<proteinExistence type="predicted"/>
<accession>A0A0A9FV10</accession>
<dbReference type="EMBL" id="GBRH01185728">
    <property type="protein sequence ID" value="JAE12168.1"/>
    <property type="molecule type" value="Transcribed_RNA"/>
</dbReference>